<proteinExistence type="predicted"/>
<evidence type="ECO:0000313" key="2">
    <source>
        <dbReference type="EMBL" id="TWJ33373.1"/>
    </source>
</evidence>
<dbReference type="AlphaFoldDB" id="A0A562WSA3"/>
<dbReference type="Pfam" id="PF04993">
    <property type="entry name" value="TfoX_N"/>
    <property type="match status" value="1"/>
</dbReference>
<dbReference type="Proteomes" id="UP000319449">
    <property type="component" value="Unassembled WGS sequence"/>
</dbReference>
<dbReference type="Gene3D" id="3.30.1460.30">
    <property type="entry name" value="YgaC/TfoX-N like chaperone"/>
    <property type="match status" value="1"/>
</dbReference>
<comment type="caution">
    <text evidence="2">The sequence shown here is derived from an EMBL/GenBank/DDBJ whole genome shotgun (WGS) entry which is preliminary data.</text>
</comment>
<dbReference type="OrthoDB" id="1524907at2"/>
<dbReference type="SUPFAM" id="SSF159894">
    <property type="entry name" value="YgaC/TfoX-N like"/>
    <property type="match status" value="1"/>
</dbReference>
<evidence type="ECO:0000259" key="1">
    <source>
        <dbReference type="Pfam" id="PF04993"/>
    </source>
</evidence>
<dbReference type="InterPro" id="IPR007076">
    <property type="entry name" value="TfoX_N"/>
</dbReference>
<protein>
    <submittedName>
        <fullName evidence="2">TfoX-like protein</fullName>
    </submittedName>
</protein>
<dbReference type="RefSeq" id="WP_145016892.1">
    <property type="nucleotide sequence ID" value="NZ_VLLN01000001.1"/>
</dbReference>
<evidence type="ECO:0000313" key="3">
    <source>
        <dbReference type="Proteomes" id="UP000319449"/>
    </source>
</evidence>
<accession>A0A562WSA3</accession>
<sequence length="109" mass="12449">MAYDKSIEQRIDALIAAWPDIEKRKMFGGVCYLLNGNICFGIWQEELIVRTDEATAQEMLKREQVRPFDVTGRPMKGWLMVAAAGWPGETDLNDWLVMGRTFALTLPNK</sequence>
<dbReference type="EMBL" id="VLLN01000001">
    <property type="protein sequence ID" value="TWJ33373.1"/>
    <property type="molecule type" value="Genomic_DNA"/>
</dbReference>
<name>A0A562WSA3_9BACT</name>
<reference evidence="2 3" key="1">
    <citation type="submission" date="2019-07" db="EMBL/GenBank/DDBJ databases">
        <title>Genomic Encyclopedia of Archaeal and Bacterial Type Strains, Phase II (KMG-II): from individual species to whole genera.</title>
        <authorList>
            <person name="Goeker M."/>
        </authorList>
    </citation>
    <scope>NUCLEOTIDE SEQUENCE [LARGE SCALE GENOMIC DNA]</scope>
    <source>
        <strain evidence="2 3">ATCC BAA-1139</strain>
    </source>
</reference>
<gene>
    <name evidence="2" type="ORF">JN12_00045</name>
</gene>
<keyword evidence="3" id="KW-1185">Reference proteome</keyword>
<feature type="domain" description="TfoX N-terminal" evidence="1">
    <location>
        <begin position="14"/>
        <end position="96"/>
    </location>
</feature>
<organism evidence="2 3">
    <name type="scientific">Geobacter argillaceus</name>
    <dbReference type="NCBI Taxonomy" id="345631"/>
    <lineage>
        <taxon>Bacteria</taxon>
        <taxon>Pseudomonadati</taxon>
        <taxon>Thermodesulfobacteriota</taxon>
        <taxon>Desulfuromonadia</taxon>
        <taxon>Geobacterales</taxon>
        <taxon>Geobacteraceae</taxon>
        <taxon>Geobacter</taxon>
    </lineage>
</organism>